<dbReference type="InterPro" id="IPR004815">
    <property type="entry name" value="Lon_bac/euk-typ"/>
</dbReference>
<dbReference type="Gene3D" id="3.30.230.10">
    <property type="match status" value="1"/>
</dbReference>
<evidence type="ECO:0000256" key="10">
    <source>
        <dbReference type="ARBA" id="ARBA00053875"/>
    </source>
</evidence>
<evidence type="ECO:0000313" key="24">
    <source>
        <dbReference type="Proteomes" id="UP000230790"/>
    </source>
</evidence>
<evidence type="ECO:0000256" key="8">
    <source>
        <dbReference type="ARBA" id="ARBA00023016"/>
    </source>
</evidence>
<dbReference type="PIRSF" id="PIRSF001174">
    <property type="entry name" value="Lon_proteas"/>
    <property type="match status" value="1"/>
</dbReference>
<dbReference type="SUPFAM" id="SSF52540">
    <property type="entry name" value="P-loop containing nucleoside triphosphate hydrolases"/>
    <property type="match status" value="1"/>
</dbReference>
<dbReference type="GO" id="GO:0006515">
    <property type="term" value="P:protein quality control for misfolded or incompletely synthesized proteins"/>
    <property type="evidence" value="ECO:0007669"/>
    <property type="project" value="UniProtKB-UniRule"/>
</dbReference>
<dbReference type="NCBIfam" id="TIGR00763">
    <property type="entry name" value="lon"/>
    <property type="match status" value="1"/>
</dbReference>
<dbReference type="SMART" id="SM00464">
    <property type="entry name" value="LON"/>
    <property type="match status" value="1"/>
</dbReference>
<dbReference type="InterPro" id="IPR003593">
    <property type="entry name" value="AAA+_ATPase"/>
</dbReference>
<evidence type="ECO:0000256" key="15">
    <source>
        <dbReference type="PIRNR" id="PIRNR001174"/>
    </source>
</evidence>
<sequence>MADENEPTDAPAQEQQSGTGRSESLGVLPILPLRGVLVYPLSALPLRVSQPRSIRLIDDVTLRKMPIGLVASKHPEKDEPGPEDIFTVGTIATIARHFKAPDGVVNMIVQGAERFRIVEIVSEDPYIVAKVEPLPEMWENSLEIEALRRNISEGFNKMAELRPDMPDELAQMIQSIEDPRQLTYAVATYTRIDLDDAQRLLEMDGLPNKMLFLLQLLNKELEVLQLGKKIQSEAQSEMEKVQREYFLREQIKAIQRELGEADEQQIEINAFREKIAASGMNEEARKEAERELDRMAKMPTQSAEYSVIRTYLDWMVSLPWQKTTQDNLDIAHARQVLDEDHYGLQDIKERILEFLAVRKRRQELQAASAQLQAEAQPTNEAQPAHLQPEADWIRREREGVILCFVGPPGVGKTSLGASIARAMGRKFIRMSVGGIRDEAEIRGFRRTYIGSMPGRIIQSIRRAESRNPVFMLDEVDKMGSDFRGDPSSALLEVLDPEQNREFRDHYLDVPFDLSQTMFICTANTLETIPGPLRDRMEILQLSGYTESEKLHIAQGYLVPRQLKENGLRPGEVTFSDEAILKLMREYTREAGVRNLEREIGNICRRLVARAQEGKVTLPFHVTPESLPDLRGKAKFYDEVVERTEIPGVATGMSWTPVGGEIIFIEATRMPGSKGFQLTGQLGDVMKESAQAALSYVRSHAGDLKIDPKIFDKSDIHIHVPAGAQPKDGPSAGVTIATALASLFTGRKVRHDVAMTGEITLRGSVLPVGGIKEKVLAAHRAGLKTIILPKRNEPDLEDLPPEVRDSLKFVLVDRVEQALAAALMPAKRGREQSNGKARAKRSKK</sequence>
<keyword evidence="5 14" id="KW-0378">Hydrolase</keyword>
<dbReference type="InterPro" id="IPR015947">
    <property type="entry name" value="PUA-like_sf"/>
</dbReference>
<dbReference type="InterPro" id="IPR027417">
    <property type="entry name" value="P-loop_NTPase"/>
</dbReference>
<dbReference type="GO" id="GO:0034605">
    <property type="term" value="P:cellular response to heat"/>
    <property type="evidence" value="ECO:0007669"/>
    <property type="project" value="UniProtKB-UniRule"/>
</dbReference>
<organism evidence="23 24">
    <name type="scientific">Candidatus Thermofonsia Clade 3 bacterium</name>
    <dbReference type="NCBI Taxonomy" id="2364212"/>
    <lineage>
        <taxon>Bacteria</taxon>
        <taxon>Bacillati</taxon>
        <taxon>Chloroflexota</taxon>
        <taxon>Candidatus Thermofontia</taxon>
        <taxon>Candidatus Thermofonsia Clade 3</taxon>
    </lineage>
</organism>
<dbReference type="AlphaFoldDB" id="A0A2M8QBW6"/>
<evidence type="ECO:0000256" key="17">
    <source>
        <dbReference type="PIRSR" id="PIRSR001174-2"/>
    </source>
</evidence>
<feature type="active site" evidence="14 16">
    <location>
        <position position="730"/>
    </location>
</feature>
<dbReference type="PROSITE" id="PS51787">
    <property type="entry name" value="LON_N"/>
    <property type="match status" value="1"/>
</dbReference>
<dbReference type="Gene3D" id="2.30.130.40">
    <property type="entry name" value="LON domain-like"/>
    <property type="match status" value="1"/>
</dbReference>
<dbReference type="HAMAP" id="MF_01973">
    <property type="entry name" value="lon_bact"/>
    <property type="match status" value="1"/>
</dbReference>
<proteinExistence type="evidence at transcript level"/>
<protein>
    <recommendedName>
        <fullName evidence="12 14">Lon protease</fullName>
        <ecNumber evidence="11 14">3.4.21.53</ecNumber>
    </recommendedName>
    <alternativeName>
        <fullName evidence="13 14">ATP-dependent protease La</fullName>
    </alternativeName>
</protein>
<dbReference type="InterPro" id="IPR014721">
    <property type="entry name" value="Ribsml_uS5_D2-typ_fold_subgr"/>
</dbReference>
<dbReference type="Proteomes" id="UP000230790">
    <property type="component" value="Unassembled WGS sequence"/>
</dbReference>
<keyword evidence="8 14" id="KW-0346">Stress response</keyword>
<dbReference type="PROSITE" id="PS51786">
    <property type="entry name" value="LON_PROTEOLYTIC"/>
    <property type="match status" value="1"/>
</dbReference>
<dbReference type="GO" id="GO:0016887">
    <property type="term" value="F:ATP hydrolysis activity"/>
    <property type="evidence" value="ECO:0007669"/>
    <property type="project" value="UniProtKB-UniRule"/>
</dbReference>
<evidence type="ECO:0000259" key="21">
    <source>
        <dbReference type="PROSITE" id="PS51786"/>
    </source>
</evidence>
<dbReference type="InterPro" id="IPR020568">
    <property type="entry name" value="Ribosomal_Su5_D2-typ_SF"/>
</dbReference>
<dbReference type="GO" id="GO:0004252">
    <property type="term" value="F:serine-type endopeptidase activity"/>
    <property type="evidence" value="ECO:0007669"/>
    <property type="project" value="UniProtKB-UniRule"/>
</dbReference>
<dbReference type="GO" id="GO:0005524">
    <property type="term" value="F:ATP binding"/>
    <property type="evidence" value="ECO:0007669"/>
    <property type="project" value="UniProtKB-UniRule"/>
</dbReference>
<dbReference type="EC" id="3.4.21.53" evidence="11 14"/>
<evidence type="ECO:0000313" key="23">
    <source>
        <dbReference type="EMBL" id="PJF47287.1"/>
    </source>
</evidence>
<feature type="region of interest" description="Disordered" evidence="20">
    <location>
        <begin position="1"/>
        <end position="23"/>
    </location>
</feature>
<dbReference type="CDD" id="cd19500">
    <property type="entry name" value="RecA-like_Lon"/>
    <property type="match status" value="1"/>
</dbReference>
<evidence type="ECO:0000256" key="7">
    <source>
        <dbReference type="ARBA" id="ARBA00022840"/>
    </source>
</evidence>
<evidence type="ECO:0000256" key="4">
    <source>
        <dbReference type="ARBA" id="ARBA00022741"/>
    </source>
</evidence>
<comment type="similarity">
    <text evidence="14 15 18 19">Belongs to the peptidase S16 family.</text>
</comment>
<comment type="subunit">
    <text evidence="14 15">Homohexamer. Organized in a ring with a central cavity.</text>
</comment>
<comment type="catalytic activity">
    <reaction evidence="9 14 15 18">
        <text>Hydrolysis of proteins in presence of ATP.</text>
        <dbReference type="EC" id="3.4.21.53"/>
    </reaction>
</comment>
<dbReference type="GO" id="GO:0004176">
    <property type="term" value="F:ATP-dependent peptidase activity"/>
    <property type="evidence" value="ECO:0007669"/>
    <property type="project" value="UniProtKB-UniRule"/>
</dbReference>
<dbReference type="PRINTS" id="PR00830">
    <property type="entry name" value="ENDOLAPTASE"/>
</dbReference>
<keyword evidence="7 14" id="KW-0067">ATP-binding</keyword>
<dbReference type="InterPro" id="IPR046336">
    <property type="entry name" value="Lon_prtase_N_sf"/>
</dbReference>
<dbReference type="Gene3D" id="1.20.5.5270">
    <property type="match status" value="1"/>
</dbReference>
<dbReference type="EMBL" id="PGTN01000057">
    <property type="protein sequence ID" value="PJF47287.1"/>
    <property type="molecule type" value="Genomic_DNA"/>
</dbReference>
<dbReference type="InterPro" id="IPR003111">
    <property type="entry name" value="Lon_prtase_N"/>
</dbReference>
<evidence type="ECO:0000256" key="14">
    <source>
        <dbReference type="HAMAP-Rule" id="MF_01973"/>
    </source>
</evidence>
<keyword evidence="3 14" id="KW-0645">Protease</keyword>
<keyword evidence="6 14" id="KW-0720">Serine protease</keyword>
<dbReference type="FunFam" id="3.30.230.10:FF:000019">
    <property type="entry name" value="Lon protease homolog 2, peroxisomal"/>
    <property type="match status" value="1"/>
</dbReference>
<dbReference type="PROSITE" id="PS01046">
    <property type="entry name" value="LON_SER"/>
    <property type="match status" value="1"/>
</dbReference>
<evidence type="ECO:0000256" key="16">
    <source>
        <dbReference type="PIRSR" id="PIRSR001174-1"/>
    </source>
</evidence>
<gene>
    <name evidence="14 23" type="primary">lon</name>
    <name evidence="23" type="ORF">CUN48_09490</name>
</gene>
<dbReference type="Pfam" id="PF00004">
    <property type="entry name" value="AAA"/>
    <property type="match status" value="1"/>
</dbReference>
<feature type="binding site" evidence="14 17">
    <location>
        <begin position="406"/>
        <end position="413"/>
    </location>
    <ligand>
        <name>ATP</name>
        <dbReference type="ChEBI" id="CHEBI:30616"/>
    </ligand>
</feature>
<evidence type="ECO:0000256" key="1">
    <source>
        <dbReference type="ARBA" id="ARBA00004496"/>
    </source>
</evidence>
<dbReference type="FunFam" id="3.40.50.300:FF:000021">
    <property type="entry name" value="Lon protease homolog"/>
    <property type="match status" value="1"/>
</dbReference>
<dbReference type="InterPro" id="IPR027065">
    <property type="entry name" value="Lon_Prtase"/>
</dbReference>
<dbReference type="Gene3D" id="3.40.50.300">
    <property type="entry name" value="P-loop containing nucleotide triphosphate hydrolases"/>
    <property type="match status" value="1"/>
</dbReference>
<dbReference type="PANTHER" id="PTHR10046">
    <property type="entry name" value="ATP DEPENDENT LON PROTEASE FAMILY MEMBER"/>
    <property type="match status" value="1"/>
</dbReference>
<dbReference type="Pfam" id="PF02190">
    <property type="entry name" value="LON_substr_bdg"/>
    <property type="match status" value="1"/>
</dbReference>
<feature type="domain" description="Lon proteolytic" evidence="21">
    <location>
        <begin position="643"/>
        <end position="824"/>
    </location>
</feature>
<dbReference type="Pfam" id="PF22667">
    <property type="entry name" value="Lon_lid"/>
    <property type="match status" value="1"/>
</dbReference>
<reference evidence="23 24" key="1">
    <citation type="submission" date="2017-11" db="EMBL/GenBank/DDBJ databases">
        <title>Evolution of Phototrophy in the Chloroflexi Phylum Driven by Horizontal Gene Transfer.</title>
        <authorList>
            <person name="Ward L.M."/>
            <person name="Hemp J."/>
            <person name="Shih P.M."/>
            <person name="Mcglynn S.E."/>
            <person name="Fischer W."/>
        </authorList>
    </citation>
    <scope>NUCLEOTIDE SEQUENCE [LARGE SCALE GENOMIC DNA]</scope>
    <source>
        <strain evidence="23">JP3_7</strain>
    </source>
</reference>
<evidence type="ECO:0000256" key="12">
    <source>
        <dbReference type="ARBA" id="ARBA00071934"/>
    </source>
</evidence>
<dbReference type="GO" id="GO:0043565">
    <property type="term" value="F:sequence-specific DNA binding"/>
    <property type="evidence" value="ECO:0007669"/>
    <property type="project" value="UniProtKB-UniRule"/>
</dbReference>
<evidence type="ECO:0000259" key="22">
    <source>
        <dbReference type="PROSITE" id="PS51787"/>
    </source>
</evidence>
<evidence type="ECO:0000256" key="20">
    <source>
        <dbReference type="SAM" id="MobiDB-lite"/>
    </source>
</evidence>
<dbReference type="InterPro" id="IPR008268">
    <property type="entry name" value="Peptidase_S16_AS"/>
</dbReference>
<comment type="function">
    <text evidence="10 14">ATP-dependent serine protease that mediates the selective degradation of mutant and abnormal proteins as well as certain short-lived regulatory proteins. Required for cellular homeostasis and for survival from DNA damage and developmental changes induced by stress. Degrades polypeptides processively to yield small peptide fragments that are 5 to 10 amino acids long. Binds to DNA in a double-stranded, site-specific manner.</text>
</comment>
<evidence type="ECO:0000256" key="9">
    <source>
        <dbReference type="ARBA" id="ARBA00050665"/>
    </source>
</evidence>
<evidence type="ECO:0000256" key="13">
    <source>
        <dbReference type="ARBA" id="ARBA00082722"/>
    </source>
</evidence>
<evidence type="ECO:0000256" key="2">
    <source>
        <dbReference type="ARBA" id="ARBA00022490"/>
    </source>
</evidence>
<dbReference type="SUPFAM" id="SSF54211">
    <property type="entry name" value="Ribosomal protein S5 domain 2-like"/>
    <property type="match status" value="1"/>
</dbReference>
<evidence type="ECO:0000256" key="3">
    <source>
        <dbReference type="ARBA" id="ARBA00022670"/>
    </source>
</evidence>
<dbReference type="SMART" id="SM00382">
    <property type="entry name" value="AAA"/>
    <property type="match status" value="1"/>
</dbReference>
<feature type="compositionally biased region" description="Polar residues" evidence="20">
    <location>
        <begin position="13"/>
        <end position="22"/>
    </location>
</feature>
<feature type="domain" description="Lon N-terminal" evidence="22">
    <location>
        <begin position="28"/>
        <end position="221"/>
    </location>
</feature>
<feature type="region of interest" description="Disordered" evidence="20">
    <location>
        <begin position="822"/>
        <end position="843"/>
    </location>
</feature>
<comment type="caution">
    <text evidence="23">The sequence shown here is derived from an EMBL/GenBank/DDBJ whole genome shotgun (WGS) entry which is preliminary data.</text>
</comment>
<dbReference type="FunFam" id="1.20.5.5270:FF:000002">
    <property type="entry name" value="Lon protease homolog"/>
    <property type="match status" value="1"/>
</dbReference>
<dbReference type="SUPFAM" id="SSF88697">
    <property type="entry name" value="PUA domain-like"/>
    <property type="match status" value="1"/>
</dbReference>
<dbReference type="Gene3D" id="1.20.58.1480">
    <property type="match status" value="1"/>
</dbReference>
<dbReference type="GO" id="GO:0005737">
    <property type="term" value="C:cytoplasm"/>
    <property type="evidence" value="ECO:0007669"/>
    <property type="project" value="UniProtKB-SubCell"/>
</dbReference>
<dbReference type="InterPro" id="IPR003959">
    <property type="entry name" value="ATPase_AAA_core"/>
</dbReference>
<evidence type="ECO:0000256" key="6">
    <source>
        <dbReference type="ARBA" id="ARBA00022825"/>
    </source>
</evidence>
<dbReference type="InterPro" id="IPR008269">
    <property type="entry name" value="Lon_proteolytic"/>
</dbReference>
<name>A0A2M8QBW6_9CHLR</name>
<evidence type="ECO:0000256" key="5">
    <source>
        <dbReference type="ARBA" id="ARBA00022801"/>
    </source>
</evidence>
<dbReference type="InterPro" id="IPR027543">
    <property type="entry name" value="Lon_bac"/>
</dbReference>
<comment type="subcellular location">
    <subcellularLocation>
        <location evidence="1 14 15">Cytoplasm</location>
    </subcellularLocation>
</comment>
<keyword evidence="4 14" id="KW-0547">Nucleotide-binding</keyword>
<evidence type="ECO:0000256" key="18">
    <source>
        <dbReference type="PROSITE-ProRule" id="PRU01122"/>
    </source>
</evidence>
<dbReference type="InterPro" id="IPR054594">
    <property type="entry name" value="Lon_lid"/>
</dbReference>
<feature type="active site" evidence="14 16">
    <location>
        <position position="773"/>
    </location>
</feature>
<evidence type="ECO:0000256" key="19">
    <source>
        <dbReference type="RuleBase" id="RU000591"/>
    </source>
</evidence>
<evidence type="ECO:0000256" key="11">
    <source>
        <dbReference type="ARBA" id="ARBA00066743"/>
    </source>
</evidence>
<comment type="induction">
    <text evidence="14">By heat shock.</text>
</comment>
<dbReference type="Gene3D" id="1.10.8.60">
    <property type="match status" value="1"/>
</dbReference>
<keyword evidence="2 14" id="KW-0963">Cytoplasm</keyword>
<dbReference type="Pfam" id="PF05362">
    <property type="entry name" value="Lon_C"/>
    <property type="match status" value="1"/>
</dbReference>
<accession>A0A2M8QBW6</accession>